<evidence type="ECO:0000313" key="1">
    <source>
        <dbReference type="EMBL" id="KAH3666311.1"/>
    </source>
</evidence>
<protein>
    <submittedName>
        <fullName evidence="1">Uncharacterized protein</fullName>
    </submittedName>
</protein>
<organism evidence="1 2">
    <name type="scientific">Ogataea philodendri</name>
    <dbReference type="NCBI Taxonomy" id="1378263"/>
    <lineage>
        <taxon>Eukaryota</taxon>
        <taxon>Fungi</taxon>
        <taxon>Dikarya</taxon>
        <taxon>Ascomycota</taxon>
        <taxon>Saccharomycotina</taxon>
        <taxon>Pichiomycetes</taxon>
        <taxon>Pichiales</taxon>
        <taxon>Pichiaceae</taxon>
        <taxon>Ogataea</taxon>
    </lineage>
</organism>
<dbReference type="AlphaFoldDB" id="A0A9P8P759"/>
<gene>
    <name evidence="1" type="ORF">OGAPHI_004500</name>
</gene>
<reference evidence="1" key="2">
    <citation type="submission" date="2021-01" db="EMBL/GenBank/DDBJ databases">
        <authorList>
            <person name="Schikora-Tamarit M.A."/>
        </authorList>
    </citation>
    <scope>NUCLEOTIDE SEQUENCE</scope>
    <source>
        <strain evidence="1">CBS6075</strain>
    </source>
</reference>
<proteinExistence type="predicted"/>
<keyword evidence="2" id="KW-1185">Reference proteome</keyword>
<dbReference type="RefSeq" id="XP_046061515.1">
    <property type="nucleotide sequence ID" value="XM_046205586.1"/>
</dbReference>
<dbReference type="Proteomes" id="UP000769157">
    <property type="component" value="Unassembled WGS sequence"/>
</dbReference>
<dbReference type="GeneID" id="70236465"/>
<accession>A0A9P8P759</accession>
<evidence type="ECO:0000313" key="2">
    <source>
        <dbReference type="Proteomes" id="UP000769157"/>
    </source>
</evidence>
<dbReference type="EMBL" id="JAEUBE010000295">
    <property type="protein sequence ID" value="KAH3666311.1"/>
    <property type="molecule type" value="Genomic_DNA"/>
</dbReference>
<name>A0A9P8P759_9ASCO</name>
<comment type="caution">
    <text evidence="1">The sequence shown here is derived from an EMBL/GenBank/DDBJ whole genome shotgun (WGS) entry which is preliminary data.</text>
</comment>
<reference evidence="1" key="1">
    <citation type="journal article" date="2021" name="Open Biol.">
        <title>Shared evolutionary footprints suggest mitochondrial oxidative damage underlies multiple complex I losses in fungi.</title>
        <authorList>
            <person name="Schikora-Tamarit M.A."/>
            <person name="Marcet-Houben M."/>
            <person name="Nosek J."/>
            <person name="Gabaldon T."/>
        </authorList>
    </citation>
    <scope>NUCLEOTIDE SEQUENCE</scope>
    <source>
        <strain evidence="1">CBS6075</strain>
    </source>
</reference>
<sequence>MEKMTNSGAKLNPTSARFQQTMSDQTMATSARAIIARIWLGRSEMTVRRSLVSFINRDDIWLGCTLWNHVAGCLRILEKAFCFS</sequence>